<organism evidence="2 3">
    <name type="scientific">Elizabethkingia anophelis NUHP1</name>
    <dbReference type="NCBI Taxonomy" id="1338011"/>
    <lineage>
        <taxon>Bacteria</taxon>
        <taxon>Pseudomonadati</taxon>
        <taxon>Bacteroidota</taxon>
        <taxon>Flavobacteriia</taxon>
        <taxon>Flavobacteriales</taxon>
        <taxon>Weeksellaceae</taxon>
        <taxon>Elizabethkingia</taxon>
    </lineage>
</organism>
<feature type="region of interest" description="Disordered" evidence="1">
    <location>
        <begin position="215"/>
        <end position="242"/>
    </location>
</feature>
<sequence>MIRKPLTLIYVLIALLFLFLGCQTEELSVSKTRQDDSRKVTTVSFQTFKSLTGLADFQPTFRLPQNRNGPIAQSKSRSGYTPADFIIDTKEITQTIAGEKTSYVFPITPVKGEIEDKRFYLVVYNKDGKWREMIIQADYSVDKDGDPSQSGFTEIYASSGRGLGCTIIYSWVLKCNREGKCASGVCDKCSICLRGFADRICPPINKQDYYDGGFIKPDGNGGGGGGGGSSNPNPNPDPDDTEVIGTFPILENPRKECDKVKKLASDILFRQKMNNLEQATNYRFEKIFTGYPNPDPNSLPRSDFKFLEKDGVIGEHKLEYGYFYSLVGIMHSHYEGLLSVYSADDLFDLYQKMKDYRITDDFFFGLVTKSGTRYLITISDREKFIAFGDKYLSTPNKMTRLINNFYIMKYNIASDNTATENEKGFVKMATELKMGVAIFSGNSDFTQWKRLTYANNQVNSSTCN</sequence>
<dbReference type="STRING" id="1338011.BD94_3216"/>
<gene>
    <name evidence="2" type="ORF">BD94_3216</name>
</gene>
<dbReference type="RefSeq" id="WP_148305506.1">
    <property type="nucleotide sequence ID" value="NZ_CP007547.1"/>
</dbReference>
<dbReference type="EMBL" id="CP007547">
    <property type="protein sequence ID" value="AIL46991.1"/>
    <property type="molecule type" value="Genomic_DNA"/>
</dbReference>
<dbReference type="AlphaFoldDB" id="A0A077EH90"/>
<dbReference type="HOGENOM" id="CLU_588930_0_0_10"/>
<feature type="compositionally biased region" description="Gly residues" evidence="1">
    <location>
        <begin position="219"/>
        <end position="229"/>
    </location>
</feature>
<proteinExistence type="predicted"/>
<accession>A0A077EH90</accession>
<evidence type="ECO:0000313" key="2">
    <source>
        <dbReference type="EMBL" id="AIL46991.1"/>
    </source>
</evidence>
<name>A0A077EH90_9FLAO</name>
<evidence type="ECO:0000313" key="3">
    <source>
        <dbReference type="Proteomes" id="UP000028933"/>
    </source>
</evidence>
<protein>
    <recommendedName>
        <fullName evidence="4">Lipoprotein</fullName>
    </recommendedName>
</protein>
<evidence type="ECO:0008006" key="4">
    <source>
        <dbReference type="Google" id="ProtNLM"/>
    </source>
</evidence>
<dbReference type="Proteomes" id="UP000028933">
    <property type="component" value="Chromosome"/>
</dbReference>
<dbReference type="PROSITE" id="PS51257">
    <property type="entry name" value="PROKAR_LIPOPROTEIN"/>
    <property type="match status" value="1"/>
</dbReference>
<reference evidence="2" key="1">
    <citation type="journal article" date="2013" name="Lancet">
        <title>First case of E anophelis outbreak in an intensive-care unit.</title>
        <authorList>
            <person name="Teo J."/>
            <person name="Tan S.Y."/>
            <person name="Tay M."/>
            <person name="Ding Y."/>
            <person name="Kjelleberg S."/>
            <person name="Givskov M."/>
            <person name="Lin R.T."/>
            <person name="Yang L."/>
        </authorList>
    </citation>
    <scope>NUCLEOTIDE SEQUENCE [LARGE SCALE GENOMIC DNA]</scope>
    <source>
        <strain evidence="2">NUHP1</strain>
    </source>
</reference>
<evidence type="ECO:0000256" key="1">
    <source>
        <dbReference type="SAM" id="MobiDB-lite"/>
    </source>
</evidence>
<dbReference type="KEGG" id="eao:BD94_3216"/>
<reference evidence="2" key="2">
    <citation type="journal article" date="2015" name="Genome Biol. Evol.">
        <title>Complete Genome Sequence and Transcriptomic Analysis of the Novel Pathogen Elizabethkingia anophelis in Response to Oxidative Stress.</title>
        <authorList>
            <person name="Li Y."/>
            <person name="Liu Y."/>
            <person name="Chew S.C."/>
            <person name="Tay M."/>
            <person name="Salido M.M."/>
            <person name="Teo J."/>
            <person name="Lauro F.M."/>
            <person name="Givskov M."/>
            <person name="Yang L."/>
        </authorList>
    </citation>
    <scope>NUCLEOTIDE SEQUENCE</scope>
    <source>
        <strain evidence="2">NUHP1</strain>
    </source>
</reference>